<dbReference type="Proteomes" id="UP001621964">
    <property type="component" value="Unassembled WGS sequence"/>
</dbReference>
<reference evidence="1 2" key="1">
    <citation type="submission" date="2024-11" db="EMBL/GenBank/DDBJ databases">
        <authorList>
            <person name="Mikucki A.G."/>
            <person name="Kahler C.M."/>
        </authorList>
    </citation>
    <scope>NUCLEOTIDE SEQUENCE [LARGE SCALE GENOMIC DNA]</scope>
    <source>
        <strain evidence="1 2">EXNM717</strain>
    </source>
</reference>
<dbReference type="RefSeq" id="WP_405387330.1">
    <property type="nucleotide sequence ID" value="NZ_JBJGEB010000033.1"/>
</dbReference>
<evidence type="ECO:0000313" key="1">
    <source>
        <dbReference type="EMBL" id="MFK7643182.1"/>
    </source>
</evidence>
<dbReference type="EMBL" id="JBJGEB010000033">
    <property type="protein sequence ID" value="MFK7643182.1"/>
    <property type="molecule type" value="Genomic_DNA"/>
</dbReference>
<proteinExistence type="predicted"/>
<gene>
    <name evidence="1" type="ORF">ACI43T_11960</name>
</gene>
<evidence type="ECO:0000313" key="2">
    <source>
        <dbReference type="Proteomes" id="UP001621964"/>
    </source>
</evidence>
<sequence length="164" mass="19926">MYFYIDKEQCKLEQREILEFWKNNKYFSNALELTEKIFLGDEAFNIYENFSDREDIYNIEKSDNYKNDILKFLNNYFDINEIVYILFAGNYPEKYRFGLSEQSYPIFEIEYKHISLWIDLIEDDNFQTIFISDLKFNKVIEISNIIDCNQSFETYTVSVKLSKL</sequence>
<accession>A0ABW8Q6H1</accession>
<organism evidence="1 2">
    <name type="scientific">Neisseria oralis</name>
    <dbReference type="NCBI Taxonomy" id="1107316"/>
    <lineage>
        <taxon>Bacteria</taxon>
        <taxon>Pseudomonadati</taxon>
        <taxon>Pseudomonadota</taxon>
        <taxon>Betaproteobacteria</taxon>
        <taxon>Neisseriales</taxon>
        <taxon>Neisseriaceae</taxon>
        <taxon>Neisseria</taxon>
    </lineage>
</organism>
<name>A0ABW8Q6H1_9NEIS</name>
<protein>
    <submittedName>
        <fullName evidence="1">Uncharacterized protein</fullName>
    </submittedName>
</protein>
<comment type="caution">
    <text evidence="1">The sequence shown here is derived from an EMBL/GenBank/DDBJ whole genome shotgun (WGS) entry which is preliminary data.</text>
</comment>
<keyword evidence="2" id="KW-1185">Reference proteome</keyword>